<dbReference type="EnsemblMetazoa" id="RPRC017688-RA">
    <property type="protein sequence ID" value="RPRC017688-PA"/>
    <property type="gene ID" value="RPRC017688"/>
</dbReference>
<keyword evidence="2" id="KW-1185">Reference proteome</keyword>
<dbReference type="Proteomes" id="UP000015103">
    <property type="component" value="Unassembled WGS sequence"/>
</dbReference>
<proteinExistence type="predicted"/>
<protein>
    <submittedName>
        <fullName evidence="1">Uncharacterized protein</fullName>
    </submittedName>
</protein>
<sequence length="39" mass="4384">MSTVKRSLKKEAAAASGARKEESFKKYIYVCECGMHTPF</sequence>
<organism evidence="1 2">
    <name type="scientific">Rhodnius prolixus</name>
    <name type="common">Triatomid bug</name>
    <dbReference type="NCBI Taxonomy" id="13249"/>
    <lineage>
        <taxon>Eukaryota</taxon>
        <taxon>Metazoa</taxon>
        <taxon>Ecdysozoa</taxon>
        <taxon>Arthropoda</taxon>
        <taxon>Hexapoda</taxon>
        <taxon>Insecta</taxon>
        <taxon>Pterygota</taxon>
        <taxon>Neoptera</taxon>
        <taxon>Paraneoptera</taxon>
        <taxon>Hemiptera</taxon>
        <taxon>Heteroptera</taxon>
        <taxon>Panheteroptera</taxon>
        <taxon>Cimicomorpha</taxon>
        <taxon>Reduviidae</taxon>
        <taxon>Triatominae</taxon>
        <taxon>Rhodnius</taxon>
    </lineage>
</organism>
<dbReference type="AlphaFoldDB" id="A0A905QWK9"/>
<dbReference type="EMBL" id="ACPB03000440">
    <property type="status" value="NOT_ANNOTATED_CDS"/>
    <property type="molecule type" value="Genomic_DNA"/>
</dbReference>
<reference evidence="1" key="1">
    <citation type="submission" date="2022-10" db="UniProtKB">
        <authorList>
            <consortium name="EnsemblMetazoa"/>
        </authorList>
    </citation>
    <scope>IDENTIFICATION</scope>
</reference>
<evidence type="ECO:0000313" key="2">
    <source>
        <dbReference type="Proteomes" id="UP000015103"/>
    </source>
</evidence>
<name>A0A905QWK9_RHOPR</name>
<accession>A0A905QWK9</accession>
<evidence type="ECO:0000313" key="1">
    <source>
        <dbReference type="EnsemblMetazoa" id="RPRC017688-PA"/>
    </source>
</evidence>